<organism evidence="2 3">
    <name type="scientific">Talaromyces rugulosus</name>
    <name type="common">Penicillium rugulosum</name>
    <dbReference type="NCBI Taxonomy" id="121627"/>
    <lineage>
        <taxon>Eukaryota</taxon>
        <taxon>Fungi</taxon>
        <taxon>Dikarya</taxon>
        <taxon>Ascomycota</taxon>
        <taxon>Pezizomycotina</taxon>
        <taxon>Eurotiomycetes</taxon>
        <taxon>Eurotiomycetidae</taxon>
        <taxon>Eurotiales</taxon>
        <taxon>Trichocomaceae</taxon>
        <taxon>Talaromyces</taxon>
        <taxon>Talaromyces sect. Islandici</taxon>
    </lineage>
</organism>
<dbReference type="RefSeq" id="XP_035339805.1">
    <property type="nucleotide sequence ID" value="XM_035483912.1"/>
</dbReference>
<dbReference type="KEGG" id="trg:TRUGW13939_00705"/>
<dbReference type="Pfam" id="PF08659">
    <property type="entry name" value="KR"/>
    <property type="match status" value="1"/>
</dbReference>
<protein>
    <recommendedName>
        <fullName evidence="1">Ketoreductase domain-containing protein</fullName>
    </recommendedName>
</protein>
<accession>A0A7H8QIB2</accession>
<dbReference type="GO" id="GO:0044550">
    <property type="term" value="P:secondary metabolite biosynthetic process"/>
    <property type="evidence" value="ECO:0007669"/>
    <property type="project" value="TreeGrafter"/>
</dbReference>
<reference evidence="3" key="1">
    <citation type="submission" date="2020-06" db="EMBL/GenBank/DDBJ databases">
        <title>A chromosome-scale genome assembly of Talaromyces rugulosus W13939.</title>
        <authorList>
            <person name="Wang B."/>
            <person name="Guo L."/>
            <person name="Ye K."/>
            <person name="Wang L."/>
        </authorList>
    </citation>
    <scope>NUCLEOTIDE SEQUENCE [LARGE SCALE GENOMIC DNA]</scope>
    <source>
        <strain evidence="3">W13939</strain>
    </source>
</reference>
<dbReference type="GO" id="GO:0004312">
    <property type="term" value="F:fatty acid synthase activity"/>
    <property type="evidence" value="ECO:0007669"/>
    <property type="project" value="TreeGrafter"/>
</dbReference>
<dbReference type="EMBL" id="CP055898">
    <property type="protein sequence ID" value="QKX53626.1"/>
    <property type="molecule type" value="Genomic_DNA"/>
</dbReference>
<dbReference type="GeneID" id="55988218"/>
<evidence type="ECO:0000313" key="2">
    <source>
        <dbReference type="EMBL" id="QKX53626.1"/>
    </source>
</evidence>
<proteinExistence type="predicted"/>
<evidence type="ECO:0000313" key="3">
    <source>
        <dbReference type="Proteomes" id="UP000509510"/>
    </source>
</evidence>
<dbReference type="InterPro" id="IPR050091">
    <property type="entry name" value="PKS_NRPS_Biosynth_Enz"/>
</dbReference>
<keyword evidence="3" id="KW-1185">Reference proteome</keyword>
<feature type="domain" description="Ketoreductase" evidence="1">
    <location>
        <begin position="10"/>
        <end position="151"/>
    </location>
</feature>
<dbReference type="OrthoDB" id="329835at2759"/>
<dbReference type="SUPFAM" id="SSF53901">
    <property type="entry name" value="Thiolase-like"/>
    <property type="match status" value="1"/>
</dbReference>
<dbReference type="PANTHER" id="PTHR43775:SF29">
    <property type="entry name" value="ASPERFURANONE POLYKETIDE SYNTHASE AFOG-RELATED"/>
    <property type="match status" value="1"/>
</dbReference>
<dbReference type="SUPFAM" id="SSF51735">
    <property type="entry name" value="NAD(P)-binding Rossmann-fold domains"/>
    <property type="match status" value="1"/>
</dbReference>
<dbReference type="InterPro" id="IPR057326">
    <property type="entry name" value="KR_dom"/>
</dbReference>
<dbReference type="Proteomes" id="UP000509510">
    <property type="component" value="Chromosome I"/>
</dbReference>
<dbReference type="AlphaFoldDB" id="A0A7H8QIB2"/>
<name>A0A7H8QIB2_TALRU</name>
<dbReference type="InterPro" id="IPR013968">
    <property type="entry name" value="PKS_KR"/>
</dbReference>
<dbReference type="InterPro" id="IPR016039">
    <property type="entry name" value="Thiolase-like"/>
</dbReference>
<dbReference type="InterPro" id="IPR036291">
    <property type="entry name" value="NAD(P)-bd_dom_sf"/>
</dbReference>
<gene>
    <name evidence="2" type="ORF">TRUGW13939_00705</name>
</gene>
<dbReference type="GO" id="GO:0006633">
    <property type="term" value="P:fatty acid biosynthetic process"/>
    <property type="evidence" value="ECO:0007669"/>
    <property type="project" value="TreeGrafter"/>
</dbReference>
<sequence length="161" mass="18003">MTSSSDSYSHDVAVVGFSLRFPEKATSPQAFWELVQEGRSFMKEVPSSRFNINGFYRPDAMVLKDQLFDYLTQSDWQAVLDPKLTGTWNLHHQPSSHLDFFVILSSLGGMIGSRGQSQYTAVAAFQDAFARYRHARGQPCISLDIGLVKSVGYVAEQEDIA</sequence>
<evidence type="ECO:0000259" key="1">
    <source>
        <dbReference type="SMART" id="SM00822"/>
    </source>
</evidence>
<dbReference type="PANTHER" id="PTHR43775">
    <property type="entry name" value="FATTY ACID SYNTHASE"/>
    <property type="match status" value="1"/>
</dbReference>
<dbReference type="SMART" id="SM00822">
    <property type="entry name" value="PKS_KR"/>
    <property type="match status" value="1"/>
</dbReference>
<dbReference type="Gene3D" id="3.40.50.720">
    <property type="entry name" value="NAD(P)-binding Rossmann-like Domain"/>
    <property type="match status" value="1"/>
</dbReference>